<gene>
    <name evidence="2" type="ORF">FZD51_22805</name>
</gene>
<dbReference type="SUPFAM" id="SSF55729">
    <property type="entry name" value="Acyl-CoA N-acyltransferases (Nat)"/>
    <property type="match status" value="1"/>
</dbReference>
<evidence type="ECO:0000313" key="2">
    <source>
        <dbReference type="EMBL" id="TYS42949.1"/>
    </source>
</evidence>
<dbReference type="EMBL" id="VTER01000015">
    <property type="protein sequence ID" value="TYS42949.1"/>
    <property type="molecule type" value="Genomic_DNA"/>
</dbReference>
<feature type="domain" description="N-acetyltransferase" evidence="1">
    <location>
        <begin position="12"/>
        <end position="175"/>
    </location>
</feature>
<dbReference type="Proteomes" id="UP000322139">
    <property type="component" value="Unassembled WGS sequence"/>
</dbReference>
<dbReference type="Pfam" id="PF13302">
    <property type="entry name" value="Acetyltransf_3"/>
    <property type="match status" value="1"/>
</dbReference>
<dbReference type="Gene3D" id="3.40.630.30">
    <property type="match status" value="1"/>
</dbReference>
<proteinExistence type="predicted"/>
<organism evidence="2 3">
    <name type="scientific">Bacillus infantis</name>
    <dbReference type="NCBI Taxonomy" id="324767"/>
    <lineage>
        <taxon>Bacteria</taxon>
        <taxon>Bacillati</taxon>
        <taxon>Bacillota</taxon>
        <taxon>Bacilli</taxon>
        <taxon>Bacillales</taxon>
        <taxon>Bacillaceae</taxon>
        <taxon>Bacillus</taxon>
    </lineage>
</organism>
<dbReference type="PANTHER" id="PTHR43415">
    <property type="entry name" value="SPERMIDINE N(1)-ACETYLTRANSFERASE"/>
    <property type="match status" value="1"/>
</dbReference>
<accession>A0A5D4QX16</accession>
<protein>
    <submittedName>
        <fullName evidence="2">GNAT family N-acetyltransferase</fullName>
    </submittedName>
</protein>
<dbReference type="GO" id="GO:0016747">
    <property type="term" value="F:acyltransferase activity, transferring groups other than amino-acyl groups"/>
    <property type="evidence" value="ECO:0007669"/>
    <property type="project" value="InterPro"/>
</dbReference>
<comment type="caution">
    <text evidence="2">The sequence shown here is derived from an EMBL/GenBank/DDBJ whole genome shotgun (WGS) entry which is preliminary data.</text>
</comment>
<dbReference type="RefSeq" id="WP_148976842.1">
    <property type="nucleotide sequence ID" value="NZ_JBNIKU010000015.1"/>
</dbReference>
<dbReference type="PANTHER" id="PTHR43415:SF3">
    <property type="entry name" value="GNAT-FAMILY ACETYLTRANSFERASE"/>
    <property type="match status" value="1"/>
</dbReference>
<evidence type="ECO:0000313" key="3">
    <source>
        <dbReference type="Proteomes" id="UP000322139"/>
    </source>
</evidence>
<reference evidence="2 3" key="1">
    <citation type="submission" date="2019-08" db="EMBL/GenBank/DDBJ databases">
        <title>Bacillus genomes from the desert of Cuatro Cienegas, Coahuila.</title>
        <authorList>
            <person name="Olmedo-Alvarez G."/>
        </authorList>
    </citation>
    <scope>NUCLEOTIDE SEQUENCE [LARGE SCALE GENOMIC DNA]</scope>
    <source>
        <strain evidence="2 3">CH446_14T</strain>
    </source>
</reference>
<name>A0A5D4QX16_9BACI</name>
<dbReference type="InterPro" id="IPR000182">
    <property type="entry name" value="GNAT_dom"/>
</dbReference>
<sequence length="184" mass="21437">MDAIRFLQGERIYLRPISTEDTDIYVKLLYNEQSRKLTGLKKAFSKDQIFSYIKEKAEDSSSILLLIVLDGTNEVIGDIALQDIDSTNRNANIRVNISEEENQGRGYGSEAMELMLGYAFGVLNLHRVELNVFDYNDRALHVYEKLGFRQEGVQREALFYDHQYHDSIMMSILEDDYRRIHLED</sequence>
<dbReference type="InterPro" id="IPR016181">
    <property type="entry name" value="Acyl_CoA_acyltransferase"/>
</dbReference>
<keyword evidence="2" id="KW-0808">Transferase</keyword>
<dbReference type="CDD" id="cd04301">
    <property type="entry name" value="NAT_SF"/>
    <property type="match status" value="1"/>
</dbReference>
<dbReference type="AlphaFoldDB" id="A0A5D4QX16"/>
<evidence type="ECO:0000259" key="1">
    <source>
        <dbReference type="PROSITE" id="PS51186"/>
    </source>
</evidence>
<dbReference type="PROSITE" id="PS51186">
    <property type="entry name" value="GNAT"/>
    <property type="match status" value="1"/>
</dbReference>